<protein>
    <submittedName>
        <fullName evidence="1">Uncharacterized protein</fullName>
    </submittedName>
</protein>
<evidence type="ECO:0000313" key="1">
    <source>
        <dbReference type="EMBL" id="EPJ35644.1"/>
    </source>
</evidence>
<evidence type="ECO:0000313" key="2">
    <source>
        <dbReference type="Proteomes" id="UP000015001"/>
    </source>
</evidence>
<dbReference type="Proteomes" id="UP000015001">
    <property type="component" value="Unassembled WGS sequence"/>
</dbReference>
<keyword evidence="2" id="KW-1185">Reference proteome</keyword>
<sequence length="85" mass="9386">MSHDSLPKGLSFSEALRLVRADQLDVGEVPEAEGFPLEFLVKTALRKRTSIRHIVSLLNDLGIPVPDPAETIRAALARVPRPDQF</sequence>
<dbReference type="OrthoDB" id="9802640at2"/>
<reference evidence="1 2" key="1">
    <citation type="submission" date="2013-02" db="EMBL/GenBank/DDBJ databases">
        <title>Draft Genome Sequence of Streptomyces afghaniensis, Which Produces Compounds of the Julimycin B-Complex.</title>
        <authorList>
            <person name="Gruening B.A."/>
            <person name="Praeg A."/>
            <person name="Erxleben A."/>
            <person name="Guenther S."/>
            <person name="Fiedler H.-P."/>
            <person name="Goodfellow M."/>
            <person name="Mueller M."/>
        </authorList>
    </citation>
    <scope>NUCLEOTIDE SEQUENCE [LARGE SCALE GENOMIC DNA]</scope>
    <source>
        <strain evidence="1 2">772</strain>
    </source>
</reference>
<dbReference type="AlphaFoldDB" id="S4NBY3"/>
<proteinExistence type="predicted"/>
<dbReference type="PATRIC" id="fig|1283301.3.peg.7260"/>
<comment type="caution">
    <text evidence="1">The sequence shown here is derived from an EMBL/GenBank/DDBJ whole genome shotgun (WGS) entry which is preliminary data.</text>
</comment>
<dbReference type="EMBL" id="AOPY01001620">
    <property type="protein sequence ID" value="EPJ35644.1"/>
    <property type="molecule type" value="Genomic_DNA"/>
</dbReference>
<accession>S4NBY3</accession>
<name>S4NBY3_9ACTN</name>
<gene>
    <name evidence="1" type="ORF">STAFG_7311</name>
</gene>
<dbReference type="RefSeq" id="WP_020276156.1">
    <property type="nucleotide sequence ID" value="NZ_KE354392.1"/>
</dbReference>
<organism evidence="1 2">
    <name type="scientific">Streptomyces afghaniensis 772</name>
    <dbReference type="NCBI Taxonomy" id="1283301"/>
    <lineage>
        <taxon>Bacteria</taxon>
        <taxon>Bacillati</taxon>
        <taxon>Actinomycetota</taxon>
        <taxon>Actinomycetes</taxon>
        <taxon>Kitasatosporales</taxon>
        <taxon>Streptomycetaceae</taxon>
        <taxon>Streptomyces</taxon>
    </lineage>
</organism>
<dbReference type="HOGENOM" id="CLU_2511118_0_0_11"/>